<reference evidence="2 3" key="1">
    <citation type="submission" date="2016-11" db="EMBL/GenBank/DDBJ databases">
        <title>Study of marine rhodopsin-containing bacteria.</title>
        <authorList>
            <person name="Yoshizawa S."/>
            <person name="Kumagai Y."/>
            <person name="Kogure K."/>
        </authorList>
    </citation>
    <scope>NUCLEOTIDE SEQUENCE [LARGE SCALE GENOMIC DNA]</scope>
    <source>
        <strain evidence="2 3">SG-29</strain>
    </source>
</reference>
<dbReference type="Proteomes" id="UP000216446">
    <property type="component" value="Unassembled WGS sequence"/>
</dbReference>
<protein>
    <recommendedName>
        <fullName evidence="1">Secretion system C-terminal sorting domain-containing protein</fullName>
    </recommendedName>
</protein>
<dbReference type="Pfam" id="PF18962">
    <property type="entry name" value="Por_Secre_tail"/>
    <property type="match status" value="1"/>
</dbReference>
<comment type="caution">
    <text evidence="2">The sequence shown here is derived from an EMBL/GenBank/DDBJ whole genome shotgun (WGS) entry which is preliminary data.</text>
</comment>
<dbReference type="RefSeq" id="WP_094545410.1">
    <property type="nucleotide sequence ID" value="NZ_MQWB01000001.1"/>
</dbReference>
<evidence type="ECO:0000259" key="1">
    <source>
        <dbReference type="Pfam" id="PF18962"/>
    </source>
</evidence>
<dbReference type="Gene3D" id="2.60.40.4070">
    <property type="match status" value="1"/>
</dbReference>
<evidence type="ECO:0000313" key="2">
    <source>
        <dbReference type="EMBL" id="OZC01788.1"/>
    </source>
</evidence>
<organism evidence="2 3">
    <name type="scientific">Rubricoccus marinus</name>
    <dbReference type="NCBI Taxonomy" id="716817"/>
    <lineage>
        <taxon>Bacteria</taxon>
        <taxon>Pseudomonadati</taxon>
        <taxon>Rhodothermota</taxon>
        <taxon>Rhodothermia</taxon>
        <taxon>Rhodothermales</taxon>
        <taxon>Rubricoccaceae</taxon>
        <taxon>Rubricoccus</taxon>
    </lineage>
</organism>
<keyword evidence="3" id="KW-1185">Reference proteome</keyword>
<gene>
    <name evidence="2" type="ORF">BSZ36_01565</name>
</gene>
<dbReference type="AlphaFoldDB" id="A0A259TW58"/>
<name>A0A259TW58_9BACT</name>
<proteinExistence type="predicted"/>
<evidence type="ECO:0000313" key="3">
    <source>
        <dbReference type="Proteomes" id="UP000216446"/>
    </source>
</evidence>
<dbReference type="EMBL" id="MQWB01000001">
    <property type="protein sequence ID" value="OZC01788.1"/>
    <property type="molecule type" value="Genomic_DNA"/>
</dbReference>
<sequence length="876" mass="91739">MTHPLLLSLRTSWTRPEPHPSRWVRLATALALAVLVLAAPRVQAQAQVSLPITFESGDATFYELFDFEGADSDITADPTDASNSVVTTVRPAGAGGVAGTTVANDNGFTQRVPFASGATTMSVRVWSPEAGVPVRFKLEKFNDPTITVEAQCPTTTAGGWETITYDFITDKVPGSADLNFNSEYSKATIFFDFGLENATEATTYYWDDVAFGGTAVEGGCRPPPPGPTVALPVTFEDGDRAFYELRDFGGNASQLIADPTDASNTVVESIRGANAPFFAGTTVADANGFTTPIPFASGATTMSVRVWSPEAGIPVRFKVENAGNSGISVEAQCPTTTAMAWETITYDFVADKVPNTADINFANEYTKASVFFNFGQENAPTPTTYYWDDVSFGGTAVPGGCNNATSGGDTIAEARAAGAGTEVTLTGVVTRAEGAFAYVQDATGAITVRQTSGAFFAEIAAGTIAAGTRVTLVGTTSEFRGLFQLNEGGLASYTVDGVTDVPAAQSITLAELASNGEAYEAELVELTGLTVAETGTFSAGTNYTATDDSGTGTLRIPNANDTALEGTDIPGAAFTFTGVVGQFTTATPATDGYQLLAIAEGDVLAPPMPVVSLPIRFESGDADYYELQDFGGNASTLVPDPEDASNTVVQSVRTATAACFAGTTVADRTGFTAPIPFASGATTMNVRVWSPEAGIPVLVKVEKAGTPEISVETVATTSVAGAWDVLVFDFANERTGTAALNLDSEYTKASIFFNFRCPDETPVAEATYYWDDLAFGSAPPVSAEETAAAQNVELAQNSPNPFTARTTIRFSLKAQGDVQLHVYNHLGQKVATLVDGSVASGDHAVSFDATGLASGMYFYRLQHSGSTVTRTMVLTR</sequence>
<feature type="domain" description="Secretion system C-terminal sorting" evidence="1">
    <location>
        <begin position="799"/>
        <end position="872"/>
    </location>
</feature>
<dbReference type="Gene3D" id="2.60.120.260">
    <property type="entry name" value="Galactose-binding domain-like"/>
    <property type="match status" value="1"/>
</dbReference>
<accession>A0A259TW58</accession>
<dbReference type="InParanoid" id="A0A259TW58"/>
<dbReference type="NCBIfam" id="TIGR04183">
    <property type="entry name" value="Por_Secre_tail"/>
    <property type="match status" value="1"/>
</dbReference>
<dbReference type="InterPro" id="IPR026444">
    <property type="entry name" value="Secre_tail"/>
</dbReference>
<dbReference type="OrthoDB" id="5381604at2"/>